<evidence type="ECO:0000313" key="4">
    <source>
        <dbReference type="Proteomes" id="UP001143307"/>
    </source>
</evidence>
<feature type="domain" description="Luciferase-like" evidence="2">
    <location>
        <begin position="13"/>
        <end position="315"/>
    </location>
</feature>
<dbReference type="PANTHER" id="PTHR43244:SF1">
    <property type="entry name" value="5,10-METHYLENETETRAHYDROMETHANOPTERIN REDUCTASE"/>
    <property type="match status" value="1"/>
</dbReference>
<keyword evidence="4" id="KW-1185">Reference proteome</keyword>
<dbReference type="Gene3D" id="3.20.20.30">
    <property type="entry name" value="Luciferase-like domain"/>
    <property type="match status" value="1"/>
</dbReference>
<keyword evidence="1" id="KW-0560">Oxidoreductase</keyword>
<dbReference type="InterPro" id="IPR036661">
    <property type="entry name" value="Luciferase-like_sf"/>
</dbReference>
<sequence length="349" mass="37483">MKLTIGVGDYRKIGIEETIEYIQFAEKIGIDSVWSAEAWSTDAVTCLAFIAARTSKIKLGSGVMQVGPRAPSMIAMTALSLNALSKGRFLLGLGASGPQVIEGLAGVPYNEPLTRLRETVEICRMAFAGEKIIYEGKHHVLPRPGGEGKALRLDFAPAEIPIYLATLGPRSLQYTGAAADGWMGTSFSPIHAGAHLDYIAQGAKDAGRELSQIDLGAAVTIGISDDVEGLIASRKPGLAFQIGAMGSADTNFYNKAFERAGYTEDTKAVQALWLAGKREEAALRIPDVMINEFQALGTAEMVRARLMSYKQAGITSLNLRLDIAKTMKERMALLEQIVDIVNSLPKVGH</sequence>
<evidence type="ECO:0000256" key="1">
    <source>
        <dbReference type="ARBA" id="ARBA00023002"/>
    </source>
</evidence>
<dbReference type="SUPFAM" id="SSF51679">
    <property type="entry name" value="Bacterial luciferase-like"/>
    <property type="match status" value="1"/>
</dbReference>
<evidence type="ECO:0000313" key="3">
    <source>
        <dbReference type="EMBL" id="MCX2975710.1"/>
    </source>
</evidence>
<dbReference type="InterPro" id="IPR011251">
    <property type="entry name" value="Luciferase-like_dom"/>
</dbReference>
<reference evidence="3" key="1">
    <citation type="submission" date="2019-02" db="EMBL/GenBank/DDBJ databases">
        <authorList>
            <person name="Li S.-H."/>
        </authorList>
    </citation>
    <scope>NUCLEOTIDE SEQUENCE</scope>
    <source>
        <strain evidence="3">IMCC8485</strain>
    </source>
</reference>
<gene>
    <name evidence="3" type="ORF">EYC87_19240</name>
</gene>
<dbReference type="PANTHER" id="PTHR43244">
    <property type="match status" value="1"/>
</dbReference>
<dbReference type="CDD" id="cd01097">
    <property type="entry name" value="Tetrahydromethanopterin_reductase"/>
    <property type="match status" value="1"/>
</dbReference>
<protein>
    <submittedName>
        <fullName evidence="3">LLM class flavin-dependent oxidoreductase</fullName>
    </submittedName>
</protein>
<dbReference type="Pfam" id="PF00296">
    <property type="entry name" value="Bac_luciferase"/>
    <property type="match status" value="1"/>
</dbReference>
<comment type="caution">
    <text evidence="3">The sequence shown here is derived from an EMBL/GenBank/DDBJ whole genome shotgun (WGS) entry which is preliminary data.</text>
</comment>
<name>A0ABT3T1H7_9GAMM</name>
<proteinExistence type="predicted"/>
<dbReference type="RefSeq" id="WP_279254331.1">
    <property type="nucleotide sequence ID" value="NZ_SHNP01000012.1"/>
</dbReference>
<dbReference type="InterPro" id="IPR050564">
    <property type="entry name" value="F420-G6PD/mer"/>
</dbReference>
<evidence type="ECO:0000259" key="2">
    <source>
        <dbReference type="Pfam" id="PF00296"/>
    </source>
</evidence>
<dbReference type="EMBL" id="SHNP01000012">
    <property type="protein sequence ID" value="MCX2975710.1"/>
    <property type="molecule type" value="Genomic_DNA"/>
</dbReference>
<accession>A0ABT3T1H7</accession>
<dbReference type="Proteomes" id="UP001143307">
    <property type="component" value="Unassembled WGS sequence"/>
</dbReference>
<organism evidence="3 4">
    <name type="scientific">Candidatus Seongchinamella marina</name>
    <dbReference type="NCBI Taxonomy" id="2518990"/>
    <lineage>
        <taxon>Bacteria</taxon>
        <taxon>Pseudomonadati</taxon>
        <taxon>Pseudomonadota</taxon>
        <taxon>Gammaproteobacteria</taxon>
        <taxon>Cellvibrionales</taxon>
        <taxon>Halieaceae</taxon>
        <taxon>Seongchinamella</taxon>
    </lineage>
</organism>